<comment type="similarity">
    <text evidence="1">Belongs to the LysR transcriptional regulatory family.</text>
</comment>
<dbReference type="CDD" id="cd08419">
    <property type="entry name" value="PBP2_CbbR_RubisCO_like"/>
    <property type="match status" value="1"/>
</dbReference>
<dbReference type="AlphaFoldDB" id="A0AA51MQ30"/>
<evidence type="ECO:0000256" key="2">
    <source>
        <dbReference type="ARBA" id="ARBA00023015"/>
    </source>
</evidence>
<dbReference type="Proteomes" id="UP001223336">
    <property type="component" value="Unassembled WGS sequence"/>
</dbReference>
<dbReference type="Gene3D" id="3.40.190.290">
    <property type="match status" value="1"/>
</dbReference>
<dbReference type="PANTHER" id="PTHR30126">
    <property type="entry name" value="HTH-TYPE TRANSCRIPTIONAL REGULATOR"/>
    <property type="match status" value="1"/>
</dbReference>
<evidence type="ECO:0000256" key="3">
    <source>
        <dbReference type="ARBA" id="ARBA00023125"/>
    </source>
</evidence>
<evidence type="ECO:0000313" key="8">
    <source>
        <dbReference type="Proteomes" id="UP001223336"/>
    </source>
</evidence>
<dbReference type="GO" id="GO:0003700">
    <property type="term" value="F:DNA-binding transcription factor activity"/>
    <property type="evidence" value="ECO:0007669"/>
    <property type="project" value="InterPro"/>
</dbReference>
<gene>
    <name evidence="6" type="ORF">RCC75_00145</name>
    <name evidence="7" type="ORF">RCG00_07535</name>
</gene>
<accession>A0AA51MQ30</accession>
<dbReference type="InterPro" id="IPR036388">
    <property type="entry name" value="WH-like_DNA-bd_sf"/>
</dbReference>
<keyword evidence="4" id="KW-0804">Transcription</keyword>
<dbReference type="PRINTS" id="PR00039">
    <property type="entry name" value="HTHLYSR"/>
</dbReference>
<protein>
    <submittedName>
        <fullName evidence="7">LysR substrate-binding domain-containing protein</fullName>
    </submittedName>
</protein>
<keyword evidence="2" id="KW-0805">Transcription regulation</keyword>
<dbReference type="InterPro" id="IPR005119">
    <property type="entry name" value="LysR_subst-bd"/>
</dbReference>
<evidence type="ECO:0000313" key="7">
    <source>
        <dbReference type="EMBL" id="WML88218.1"/>
    </source>
</evidence>
<dbReference type="GO" id="GO:0000976">
    <property type="term" value="F:transcription cis-regulatory region binding"/>
    <property type="evidence" value="ECO:0007669"/>
    <property type="project" value="TreeGrafter"/>
</dbReference>
<name>A0AA51MQ30_9GAMM</name>
<evidence type="ECO:0000259" key="5">
    <source>
        <dbReference type="PROSITE" id="PS50931"/>
    </source>
</evidence>
<dbReference type="InterPro" id="IPR000847">
    <property type="entry name" value="LysR_HTH_N"/>
</dbReference>
<dbReference type="Gene3D" id="1.10.10.10">
    <property type="entry name" value="Winged helix-like DNA-binding domain superfamily/Winged helix DNA-binding domain"/>
    <property type="match status" value="1"/>
</dbReference>
<dbReference type="Proteomes" id="UP001229862">
    <property type="component" value="Chromosome"/>
</dbReference>
<evidence type="ECO:0000313" key="6">
    <source>
        <dbReference type="EMBL" id="MDQ5766920.1"/>
    </source>
</evidence>
<organism evidence="7">
    <name type="scientific">Thiothrix subterranea</name>
    <dbReference type="NCBI Taxonomy" id="2735563"/>
    <lineage>
        <taxon>Bacteria</taxon>
        <taxon>Pseudomonadati</taxon>
        <taxon>Pseudomonadota</taxon>
        <taxon>Gammaproteobacteria</taxon>
        <taxon>Thiotrichales</taxon>
        <taxon>Thiotrichaceae</taxon>
        <taxon>Thiothrix</taxon>
    </lineage>
</organism>
<dbReference type="InterPro" id="IPR036390">
    <property type="entry name" value="WH_DNA-bd_sf"/>
</dbReference>
<keyword evidence="8" id="KW-1185">Reference proteome</keyword>
<dbReference type="EMBL" id="JAVFKN010000001">
    <property type="protein sequence ID" value="MDQ5766920.1"/>
    <property type="molecule type" value="Genomic_DNA"/>
</dbReference>
<dbReference type="Pfam" id="PF03466">
    <property type="entry name" value="LysR_substrate"/>
    <property type="match status" value="1"/>
</dbReference>
<feature type="domain" description="HTH lysR-type" evidence="5">
    <location>
        <begin position="7"/>
        <end position="64"/>
    </location>
</feature>
<dbReference type="Pfam" id="PF00126">
    <property type="entry name" value="HTH_1"/>
    <property type="match status" value="1"/>
</dbReference>
<dbReference type="PROSITE" id="PS50931">
    <property type="entry name" value="HTH_LYSR"/>
    <property type="match status" value="1"/>
</dbReference>
<evidence type="ECO:0000256" key="4">
    <source>
        <dbReference type="ARBA" id="ARBA00023163"/>
    </source>
</evidence>
<dbReference type="SUPFAM" id="SSF46785">
    <property type="entry name" value="Winged helix' DNA-binding domain"/>
    <property type="match status" value="1"/>
</dbReference>
<reference evidence="7 8" key="1">
    <citation type="submission" date="2023-08" db="EMBL/GenBank/DDBJ databases">
        <title>New molecular markers tilS and rpoB for phylogenetic and monitoring studies of the genus Thiothrix biodiversity.</title>
        <authorList>
            <person name="Ravin N.V."/>
            <person name="Smolyakov D."/>
            <person name="Markov N.D."/>
            <person name="Beletsky A.V."/>
            <person name="Mardanov A.V."/>
            <person name="Rudenko T.S."/>
            <person name="Grabovich M.Y."/>
        </authorList>
    </citation>
    <scope>NUCLEOTIDE SEQUENCE</scope>
    <source>
        <strain evidence="7">DNT52</strain>
        <strain evidence="6 8">H33</strain>
    </source>
</reference>
<dbReference type="RefSeq" id="WP_308133170.1">
    <property type="nucleotide sequence ID" value="NZ_CP133217.1"/>
</dbReference>
<keyword evidence="3" id="KW-0238">DNA-binding</keyword>
<dbReference type="FunFam" id="1.10.10.10:FF:000001">
    <property type="entry name" value="LysR family transcriptional regulator"/>
    <property type="match status" value="1"/>
</dbReference>
<sequence>MMNLRHITLHQLRLFYSVGKHLSFTRAAEELHLTQPAVSIQIKRLEESVGIPLTEQIGKRLFLTEAGRELFEACRDVLDRLRVLNDDMIGMEGGVKGPLNISAITTAKYFMPHLLGTFLKDYPRVEPRLTITNQAKVIRRLEDNLDDLVIMGTVPTSGNLELAAEYFLDNPIVVIAPPNHPLVGERNITLERIAQERFLSREEGSGTRAARIRLFAEHGLEANIYMELGSSEAIKQAVMAGLGISVLSFHNLRLELEAGLLAVLDVQHFPLMRRWHAVHLKGKKLSNTSKRFLDFLLQDGARMWEDINVKRLHLPAHHLQPLPEPDAHE</sequence>
<dbReference type="EMBL" id="CP133217">
    <property type="protein sequence ID" value="WML88218.1"/>
    <property type="molecule type" value="Genomic_DNA"/>
</dbReference>
<proteinExistence type="inferred from homology"/>
<dbReference type="PANTHER" id="PTHR30126:SF5">
    <property type="entry name" value="HTH-TYPE TRANSCRIPTIONAL ACTIVATOR CMPR"/>
    <property type="match status" value="1"/>
</dbReference>
<dbReference type="SUPFAM" id="SSF53850">
    <property type="entry name" value="Periplasmic binding protein-like II"/>
    <property type="match status" value="1"/>
</dbReference>
<evidence type="ECO:0000256" key="1">
    <source>
        <dbReference type="ARBA" id="ARBA00009437"/>
    </source>
</evidence>